<dbReference type="PANTHER" id="PTHR11319">
    <property type="entry name" value="G PROTEIN-COUPLED RECEPTOR-RELATED"/>
    <property type="match status" value="1"/>
</dbReference>
<dbReference type="PANTHER" id="PTHR11319:SF35">
    <property type="entry name" value="OUTER MEMBRANE PROTEIN PMPC-RELATED"/>
    <property type="match status" value="1"/>
</dbReference>
<dbReference type="AlphaFoldDB" id="A0A1Y1VGQ1"/>
<keyword evidence="2" id="KW-1185">Reference proteome</keyword>
<sequence length="538" mass="61756">MPICILSSHQKKKKKKKKKGYFNNIYGDKEYPCSFIKSITNGNKIKLINSKIEDVAVKFNIPFFDLYETILEITNTSFRNCISHYGYLVYMKPSKIFNNEILFLNVTNSNFNNISSLIQGDYSKMVIEKSEFSNIITRLSIPVIVNSLYSTISISDTIFRNITSYRSSIFGDESNYTFSNVKFLDIISNSIAMISIMYNSISLDNCVFSRILCNGDSDASSLILYNSNNNRTFTFKNSIINDCISNGDLLRFNGDRTAEISFHNVSVYNNVIYGSLVDNRALNSIFNINNSTFSDNKNINKYKFGLISNYNNANVCITKSNFINNILKYNGGTLSFINNNSLNIKIKSCLFERNQALNGAAIYINSKSLDYENSLIELLDTKFIKNKSKYFGGSIYSNFSNFKNLKITNVEFNENYAYAGGAIYIVYSESNNTLIDSKSFDVKFINNTSESHGNNYATQPYIIKVNEEYIKNKLYSGELLPLDFELLDNFNQTVYDISRMYQNMNLRVFRYNQEEEEEDNIIILSNDMCYFSKGIFLL</sequence>
<comment type="caution">
    <text evidence="1">The sequence shown here is derived from an EMBL/GenBank/DDBJ whole genome shotgun (WGS) entry which is preliminary data.</text>
</comment>
<gene>
    <name evidence="1" type="ORF">BCR36DRAFT_281213</name>
</gene>
<dbReference type="OrthoDB" id="2116838at2759"/>
<evidence type="ECO:0000313" key="2">
    <source>
        <dbReference type="Proteomes" id="UP000193719"/>
    </source>
</evidence>
<dbReference type="Proteomes" id="UP000193719">
    <property type="component" value="Unassembled WGS sequence"/>
</dbReference>
<evidence type="ECO:0000313" key="1">
    <source>
        <dbReference type="EMBL" id="ORX55896.1"/>
    </source>
</evidence>
<dbReference type="EMBL" id="MCFH01000008">
    <property type="protein sequence ID" value="ORX55896.1"/>
    <property type="molecule type" value="Genomic_DNA"/>
</dbReference>
<name>A0A1Y1VGQ1_9FUNG</name>
<organism evidence="1 2">
    <name type="scientific">Piromyces finnis</name>
    <dbReference type="NCBI Taxonomy" id="1754191"/>
    <lineage>
        <taxon>Eukaryota</taxon>
        <taxon>Fungi</taxon>
        <taxon>Fungi incertae sedis</taxon>
        <taxon>Chytridiomycota</taxon>
        <taxon>Chytridiomycota incertae sedis</taxon>
        <taxon>Neocallimastigomycetes</taxon>
        <taxon>Neocallimastigales</taxon>
        <taxon>Neocallimastigaceae</taxon>
        <taxon>Piromyces</taxon>
    </lineage>
</organism>
<protein>
    <recommendedName>
        <fullName evidence="3">Right handed beta helix domain-containing protein</fullName>
    </recommendedName>
</protein>
<proteinExistence type="predicted"/>
<reference evidence="1 2" key="1">
    <citation type="submission" date="2016-08" db="EMBL/GenBank/DDBJ databases">
        <title>Genomes of anaerobic fungi encode conserved fungal cellulosomes for biomass hydrolysis.</title>
        <authorList>
            <consortium name="DOE Joint Genome Institute"/>
            <person name="Haitjema C.H."/>
            <person name="Gilmore S.P."/>
            <person name="Henske J.K."/>
            <person name="Solomon K.V."/>
            <person name="De Groot R."/>
            <person name="Kuo A."/>
            <person name="Mondo S.J."/>
            <person name="Salamov A.A."/>
            <person name="Labutti K."/>
            <person name="Zhao Z."/>
            <person name="Chiniquy J."/>
            <person name="Barry K."/>
            <person name="Brewer H.M."/>
            <person name="Purvine S.O."/>
            <person name="Wright A.T."/>
            <person name="Boxma B."/>
            <person name="Van Alen T."/>
            <person name="Hackstein J.H."/>
            <person name="Baker S.E."/>
            <person name="Grigoriev I.V."/>
            <person name="O'Malley M.A."/>
        </authorList>
    </citation>
    <scope>NUCLEOTIDE SEQUENCE [LARGE SCALE GENOMIC DNA]</scope>
    <source>
        <strain evidence="2">finn</strain>
    </source>
</reference>
<accession>A0A1Y1VGQ1</accession>
<reference evidence="1 2" key="2">
    <citation type="submission" date="2016-08" db="EMBL/GenBank/DDBJ databases">
        <title>Pervasive Adenine N6-methylation of Active Genes in Fungi.</title>
        <authorList>
            <consortium name="DOE Joint Genome Institute"/>
            <person name="Mondo S.J."/>
            <person name="Dannebaum R.O."/>
            <person name="Kuo R.C."/>
            <person name="Labutti K."/>
            <person name="Haridas S."/>
            <person name="Kuo A."/>
            <person name="Salamov A."/>
            <person name="Ahrendt S.R."/>
            <person name="Lipzen A."/>
            <person name="Sullivan W."/>
            <person name="Andreopoulos W.B."/>
            <person name="Clum A."/>
            <person name="Lindquist E."/>
            <person name="Daum C."/>
            <person name="Ramamoorthy G.K."/>
            <person name="Gryganskyi A."/>
            <person name="Culley D."/>
            <person name="Magnuson J.K."/>
            <person name="James T.Y."/>
            <person name="O'Malley M.A."/>
            <person name="Stajich J.E."/>
            <person name="Spatafora J.W."/>
            <person name="Visel A."/>
            <person name="Grigoriev I.V."/>
        </authorList>
    </citation>
    <scope>NUCLEOTIDE SEQUENCE [LARGE SCALE GENOMIC DNA]</scope>
    <source>
        <strain evidence="2">finn</strain>
    </source>
</reference>
<evidence type="ECO:0008006" key="3">
    <source>
        <dbReference type="Google" id="ProtNLM"/>
    </source>
</evidence>